<evidence type="ECO:0000313" key="1">
    <source>
        <dbReference type="EMBL" id="GAU07448.1"/>
    </source>
</evidence>
<dbReference type="Proteomes" id="UP000095200">
    <property type="component" value="Unassembled WGS sequence"/>
</dbReference>
<protein>
    <submittedName>
        <fullName evidence="1">Uncharacterized protein</fullName>
    </submittedName>
</protein>
<evidence type="ECO:0000313" key="2">
    <source>
        <dbReference type="Proteomes" id="UP000095200"/>
    </source>
</evidence>
<proteinExistence type="predicted"/>
<keyword evidence="2" id="KW-1185">Reference proteome</keyword>
<name>A0A194ADM9_9BACT</name>
<accession>A0A194ADM9</accession>
<organism evidence="1 2">
    <name type="scientific">Desulfoplanes formicivorans</name>
    <dbReference type="NCBI Taxonomy" id="1592317"/>
    <lineage>
        <taxon>Bacteria</taxon>
        <taxon>Pseudomonadati</taxon>
        <taxon>Thermodesulfobacteriota</taxon>
        <taxon>Desulfovibrionia</taxon>
        <taxon>Desulfovibrionales</taxon>
        <taxon>Desulfoplanaceae</taxon>
        <taxon>Desulfoplanes</taxon>
    </lineage>
</organism>
<dbReference type="EMBL" id="BDFE01000004">
    <property type="protein sequence ID" value="GAU07448.1"/>
    <property type="molecule type" value="Genomic_DNA"/>
</dbReference>
<sequence length="60" mass="6870">MPRIARFVRSDIPTMYHVISRTALHGFPLGKPEKDYLLGRTDMSARITADDLLKLIREEG</sequence>
<reference evidence="2" key="1">
    <citation type="submission" date="2016-06" db="EMBL/GenBank/DDBJ databases">
        <title>Draft genome sequence of Desulfoplanes formicivorans strain Pf12B.</title>
        <authorList>
            <person name="Watanabe M."/>
            <person name="Kojima H."/>
            <person name="Fukui M."/>
        </authorList>
    </citation>
    <scope>NUCLEOTIDE SEQUENCE [LARGE SCALE GENOMIC DNA]</scope>
    <source>
        <strain evidence="2">Pf12B</strain>
    </source>
</reference>
<gene>
    <name evidence="1" type="ORF">DPF_0130</name>
</gene>
<comment type="caution">
    <text evidence="1">The sequence shown here is derived from an EMBL/GenBank/DDBJ whole genome shotgun (WGS) entry which is preliminary data.</text>
</comment>
<dbReference type="AlphaFoldDB" id="A0A194ADM9"/>
<dbReference type="RefSeq" id="WP_069856927.1">
    <property type="nucleotide sequence ID" value="NZ_BDFE01000004.1"/>
</dbReference>